<keyword evidence="2" id="KW-1185">Reference proteome</keyword>
<reference evidence="2" key="1">
    <citation type="journal article" date="2019" name="Int. J. Syst. Evol. Microbiol.">
        <title>The Global Catalogue of Microorganisms (GCM) 10K type strain sequencing project: providing services to taxonomists for standard genome sequencing and annotation.</title>
        <authorList>
            <consortium name="The Broad Institute Genomics Platform"/>
            <consortium name="The Broad Institute Genome Sequencing Center for Infectious Disease"/>
            <person name="Wu L."/>
            <person name="Ma J."/>
        </authorList>
    </citation>
    <scope>NUCLEOTIDE SEQUENCE [LARGE SCALE GENOMIC DNA]</scope>
    <source>
        <strain evidence="2">JCM 3366</strain>
    </source>
</reference>
<evidence type="ECO:0000313" key="2">
    <source>
        <dbReference type="Proteomes" id="UP001596107"/>
    </source>
</evidence>
<comment type="caution">
    <text evidence="1">The sequence shown here is derived from an EMBL/GenBank/DDBJ whole genome shotgun (WGS) entry which is preliminary data.</text>
</comment>
<dbReference type="Proteomes" id="UP001596107">
    <property type="component" value="Unassembled WGS sequence"/>
</dbReference>
<dbReference type="EMBL" id="JBHSNB010000001">
    <property type="protein sequence ID" value="MFC5584444.1"/>
    <property type="molecule type" value="Genomic_DNA"/>
</dbReference>
<proteinExistence type="predicted"/>
<evidence type="ECO:0000313" key="1">
    <source>
        <dbReference type="EMBL" id="MFC5584444.1"/>
    </source>
</evidence>
<name>A0ABW0T777_9HYPH</name>
<sequence length="135" mass="14942">MRVTQGDYVPPRGIDVHRVQIVRHDDEMRLDRFGHIGWGGNSGFQALNLAVQFGAKRVVLVGYDMHLDAGVHWHGRHGGRLSNPTSANARSWRKRLDDVAGTLAGIGVEVLNTSKISALQNYRKVDFEEAINATA</sequence>
<organism evidence="1 2">
    <name type="scientific">Nitratireductor kimnyeongensis</name>
    <dbReference type="NCBI Taxonomy" id="430679"/>
    <lineage>
        <taxon>Bacteria</taxon>
        <taxon>Pseudomonadati</taxon>
        <taxon>Pseudomonadota</taxon>
        <taxon>Alphaproteobacteria</taxon>
        <taxon>Hyphomicrobiales</taxon>
        <taxon>Phyllobacteriaceae</taxon>
        <taxon>Nitratireductor</taxon>
    </lineage>
</organism>
<accession>A0ABW0T777</accession>
<protein>
    <submittedName>
        <fullName evidence="1">Uncharacterized protein</fullName>
    </submittedName>
</protein>
<gene>
    <name evidence="1" type="ORF">ACFPOD_04920</name>
</gene>